<dbReference type="Proteomes" id="UP000820669">
    <property type="component" value="Unassembled WGS sequence"/>
</dbReference>
<name>A0ABX1SKI3_9PSEU</name>
<dbReference type="EMBL" id="JAAXLA010000072">
    <property type="protein sequence ID" value="NMI01053.1"/>
    <property type="molecule type" value="Genomic_DNA"/>
</dbReference>
<dbReference type="RefSeq" id="WP_169384514.1">
    <property type="nucleotide sequence ID" value="NZ_JAAXLA010000072.1"/>
</dbReference>
<accession>A0ABX1SKI3</accession>
<gene>
    <name evidence="1" type="ORF">HF526_27665</name>
</gene>
<reference evidence="1 2" key="1">
    <citation type="submission" date="2020-04" db="EMBL/GenBank/DDBJ databases">
        <authorList>
            <person name="Klaysubun C."/>
            <person name="Duangmal K."/>
            <person name="Lipun K."/>
        </authorList>
    </citation>
    <scope>NUCLEOTIDE SEQUENCE [LARGE SCALE GENOMIC DNA]</scope>
    <source>
        <strain evidence="1 2">K10HN5</strain>
    </source>
</reference>
<keyword evidence="2" id="KW-1185">Reference proteome</keyword>
<comment type="caution">
    <text evidence="1">The sequence shown here is derived from an EMBL/GenBank/DDBJ whole genome shotgun (WGS) entry which is preliminary data.</text>
</comment>
<evidence type="ECO:0000313" key="2">
    <source>
        <dbReference type="Proteomes" id="UP000820669"/>
    </source>
</evidence>
<organism evidence="1 2">
    <name type="scientific">Pseudonocardia acidicola</name>
    <dbReference type="NCBI Taxonomy" id="2724939"/>
    <lineage>
        <taxon>Bacteria</taxon>
        <taxon>Bacillati</taxon>
        <taxon>Actinomycetota</taxon>
        <taxon>Actinomycetes</taxon>
        <taxon>Pseudonocardiales</taxon>
        <taxon>Pseudonocardiaceae</taxon>
        <taxon>Pseudonocardia</taxon>
    </lineage>
</organism>
<sequence>MVEPAGEPDRAVAVAVDVVGPGKGLVTCGAGEFSGTVIRDRERRSGYLVETEWGDVIGRARSYRHGAARLARHHGLVADPIEVEFETDDPWGAR</sequence>
<proteinExistence type="predicted"/>
<protein>
    <submittedName>
        <fullName evidence="1">Uncharacterized protein</fullName>
    </submittedName>
</protein>
<evidence type="ECO:0000313" key="1">
    <source>
        <dbReference type="EMBL" id="NMI01053.1"/>
    </source>
</evidence>